<name>A0A6N7IXZ4_9FIRM</name>
<evidence type="ECO:0000313" key="3">
    <source>
        <dbReference type="EMBL" id="MQN01224.1"/>
    </source>
</evidence>
<keyword evidence="2" id="KW-0812">Transmembrane</keyword>
<sequence length="448" mass="50982">MKKRSFSIIFIIFIFLIVLTFCAVGIFGTRPAESVNEKRKLAKFPTLTVQGLLNGKFYSGLQTWYADTYPLRETMIAKNSDIQDHYGIGGDKIVTANAVKKGDKIPVKKKVTAAKTMKIPSSKTASSGAKKPEKKTNSTETKLNDDADSKAIQAEPEKVGSIYIAGGSGFSLYYFNRKNVDTYASMVNTVAERLGSSVNVYAIPTPDSFGAVLSKKTQEKLSQYEGDAFDYIYKRFAKNVNVVEVYNELRNHSSEYIYFRTDHHWTARGAYYAYRQFCRMKGFTPHELGDYKKQVSKGFLGTYYSFSRKSPELQKNPDTIEAYIPISTNTMTMTDQNYKKVKYKIIQPGKSYSVFIGGDEPLEEIDNPKKNDGSACVLIKDSYGCAFAPFLVDHYDKTYIVDFRYYRDDLTQMIKDKKIKDVIFLNNVEFITQSNSEKILSLFKFDRH</sequence>
<evidence type="ECO:0008006" key="5">
    <source>
        <dbReference type="Google" id="ProtNLM"/>
    </source>
</evidence>
<comment type="caution">
    <text evidence="3">The sequence shown here is derived from an EMBL/GenBank/DDBJ whole genome shotgun (WGS) entry which is preliminary data.</text>
</comment>
<protein>
    <recommendedName>
        <fullName evidence="5">AlgX/AlgJ SGNH hydrolase-like domain-containing protein</fullName>
    </recommendedName>
</protein>
<dbReference type="AlphaFoldDB" id="A0A6N7IXZ4"/>
<proteinExistence type="predicted"/>
<evidence type="ECO:0000313" key="4">
    <source>
        <dbReference type="Proteomes" id="UP000460257"/>
    </source>
</evidence>
<feature type="region of interest" description="Disordered" evidence="1">
    <location>
        <begin position="116"/>
        <end position="150"/>
    </location>
</feature>
<dbReference type="Pfam" id="PF14286">
    <property type="entry name" value="DHHW"/>
    <property type="match status" value="1"/>
</dbReference>
<feature type="compositionally biased region" description="Basic and acidic residues" evidence="1">
    <location>
        <begin position="130"/>
        <end position="149"/>
    </location>
</feature>
<dbReference type="InterPro" id="IPR025945">
    <property type="entry name" value="DHHW"/>
</dbReference>
<gene>
    <name evidence="3" type="ORF">FRC54_04660</name>
</gene>
<feature type="transmembrane region" description="Helical" evidence="2">
    <location>
        <begin position="7"/>
        <end position="28"/>
    </location>
</feature>
<evidence type="ECO:0000256" key="1">
    <source>
        <dbReference type="SAM" id="MobiDB-lite"/>
    </source>
</evidence>
<accession>A0A6N7IXZ4</accession>
<reference evidence="3" key="1">
    <citation type="journal article" date="2020" name="Appl. Environ. Microbiol.">
        <title>Medium-Chain Fatty Acid Synthesis by 'Candidatus Weimeria bifida' gen. nov., sp. nov., and 'Candidatus Pseudoramibacter fermentans' sp. nov.</title>
        <authorList>
            <person name="Scarborough M.J."/>
            <person name="Myers K.S."/>
            <person name="Donohue T.J."/>
            <person name="Noguera D.R."/>
        </authorList>
    </citation>
    <scope>NUCLEOTIDE SEQUENCE</scope>
    <source>
        <strain evidence="3">LCO1.1</strain>
    </source>
</reference>
<organism evidence="3 4">
    <name type="scientific">Candidatus Weimeria bifida</name>
    <dbReference type="NCBI Taxonomy" id="2599074"/>
    <lineage>
        <taxon>Bacteria</taxon>
        <taxon>Bacillati</taxon>
        <taxon>Bacillota</taxon>
        <taxon>Clostridia</taxon>
        <taxon>Lachnospirales</taxon>
        <taxon>Lachnospiraceae</taxon>
        <taxon>Candidatus Weimeria</taxon>
    </lineage>
</organism>
<keyword evidence="2" id="KW-0472">Membrane</keyword>
<dbReference type="EMBL" id="VOGC01000004">
    <property type="protein sequence ID" value="MQN01224.1"/>
    <property type="molecule type" value="Genomic_DNA"/>
</dbReference>
<dbReference type="Proteomes" id="UP000460257">
    <property type="component" value="Unassembled WGS sequence"/>
</dbReference>
<keyword evidence="2" id="KW-1133">Transmembrane helix</keyword>
<evidence type="ECO:0000256" key="2">
    <source>
        <dbReference type="SAM" id="Phobius"/>
    </source>
</evidence>
<keyword evidence="4" id="KW-1185">Reference proteome</keyword>